<evidence type="ECO:0000313" key="3">
    <source>
        <dbReference type="Proteomes" id="UP001529481"/>
    </source>
</evidence>
<proteinExistence type="predicted"/>
<name>A0ABU3KGU8_9BIFI</name>
<reference evidence="2 3" key="1">
    <citation type="submission" date="2023-06" db="EMBL/GenBank/DDBJ databases">
        <authorList>
            <person name="Pascarelli S."/>
        </authorList>
    </citation>
    <scope>NUCLEOTIDE SEQUENCE [LARGE SCALE GENOMIC DNA]</scope>
    <source>
        <strain evidence="2 3">H1HS16N</strain>
    </source>
</reference>
<dbReference type="EMBL" id="JASTZZ010000004">
    <property type="protein sequence ID" value="MDT7509829.1"/>
    <property type="molecule type" value="Genomic_DNA"/>
</dbReference>
<feature type="region of interest" description="Disordered" evidence="1">
    <location>
        <begin position="1"/>
        <end position="24"/>
    </location>
</feature>
<reference evidence="3" key="2">
    <citation type="submission" date="2023-07" db="EMBL/GenBank/DDBJ databases">
        <title>Bifidobacterium spp. in honeybee.</title>
        <authorList>
            <person name="Olofsson T."/>
        </authorList>
    </citation>
    <scope>NUCLEOTIDE SEQUENCE [LARGE SCALE GENOMIC DNA]</scope>
    <source>
        <strain evidence="3">H1HS16N</strain>
    </source>
</reference>
<protein>
    <submittedName>
        <fullName evidence="2">Uncharacterized protein</fullName>
    </submittedName>
</protein>
<comment type="caution">
    <text evidence="2">The sequence shown here is derived from an EMBL/GenBank/DDBJ whole genome shotgun (WGS) entry which is preliminary data.</text>
</comment>
<evidence type="ECO:0000256" key="1">
    <source>
        <dbReference type="SAM" id="MobiDB-lite"/>
    </source>
</evidence>
<sequence>MKVAQSTQPQQVGESTLVSPDSRGRIMLGKSASPLYKMTKTPYGYTLERATVITDEDRELQSQTAFWDKITKEFGKDPDGYETMEL</sequence>
<organism evidence="2 3">
    <name type="scientific">Bifidobacterium kimbladii</name>
    <dbReference type="NCBI Taxonomy" id="1293826"/>
    <lineage>
        <taxon>Bacteria</taxon>
        <taxon>Bacillati</taxon>
        <taxon>Actinomycetota</taxon>
        <taxon>Actinomycetes</taxon>
        <taxon>Bifidobacteriales</taxon>
        <taxon>Bifidobacteriaceae</taxon>
        <taxon>Bifidobacterium</taxon>
    </lineage>
</organism>
<keyword evidence="3" id="KW-1185">Reference proteome</keyword>
<feature type="compositionally biased region" description="Polar residues" evidence="1">
    <location>
        <begin position="1"/>
        <end position="19"/>
    </location>
</feature>
<dbReference type="Proteomes" id="UP001529481">
    <property type="component" value="Unassembled WGS sequence"/>
</dbReference>
<dbReference type="RefSeq" id="WP_313839525.1">
    <property type="nucleotide sequence ID" value="NZ_JASTZZ010000004.1"/>
</dbReference>
<evidence type="ECO:0000313" key="2">
    <source>
        <dbReference type="EMBL" id="MDT7509829.1"/>
    </source>
</evidence>
<gene>
    <name evidence="2" type="ORF">QRX41_06790</name>
</gene>
<accession>A0ABU3KGU8</accession>